<dbReference type="InterPro" id="IPR050194">
    <property type="entry name" value="Glycosyltransferase_grp1"/>
</dbReference>
<evidence type="ECO:0000259" key="1">
    <source>
        <dbReference type="Pfam" id="PF00534"/>
    </source>
</evidence>
<proteinExistence type="predicted"/>
<gene>
    <name evidence="2" type="ORF">DWV78_06525</name>
</gene>
<dbReference type="CDD" id="cd03801">
    <property type="entry name" value="GT4_PimA-like"/>
    <property type="match status" value="1"/>
</dbReference>
<name>A0A413BI06_9FIRM</name>
<dbReference type="Gene3D" id="3.40.50.2000">
    <property type="entry name" value="Glycogen Phosphorylase B"/>
    <property type="match status" value="2"/>
</dbReference>
<dbReference type="Proteomes" id="UP000286581">
    <property type="component" value="Unassembled WGS sequence"/>
</dbReference>
<keyword evidence="2" id="KW-0808">Transferase</keyword>
<dbReference type="GO" id="GO:0016757">
    <property type="term" value="F:glycosyltransferase activity"/>
    <property type="evidence" value="ECO:0007669"/>
    <property type="project" value="InterPro"/>
</dbReference>
<dbReference type="PANTHER" id="PTHR45947">
    <property type="entry name" value="SULFOQUINOVOSYL TRANSFERASE SQD2"/>
    <property type="match status" value="1"/>
</dbReference>
<dbReference type="PANTHER" id="PTHR45947:SF3">
    <property type="entry name" value="SULFOQUINOVOSYL TRANSFERASE SQD2"/>
    <property type="match status" value="1"/>
</dbReference>
<evidence type="ECO:0000313" key="2">
    <source>
        <dbReference type="EMBL" id="RGW40209.1"/>
    </source>
</evidence>
<feature type="domain" description="Glycosyl transferase family 1" evidence="1">
    <location>
        <begin position="210"/>
        <end position="367"/>
    </location>
</feature>
<dbReference type="InterPro" id="IPR001296">
    <property type="entry name" value="Glyco_trans_1"/>
</dbReference>
<comment type="caution">
    <text evidence="2">The sequence shown here is derived from an EMBL/GenBank/DDBJ whole genome shotgun (WGS) entry which is preliminary data.</text>
</comment>
<organism evidence="2 3">
    <name type="scientific">Agathobacter rectalis</name>
    <dbReference type="NCBI Taxonomy" id="39491"/>
    <lineage>
        <taxon>Bacteria</taxon>
        <taxon>Bacillati</taxon>
        <taxon>Bacillota</taxon>
        <taxon>Clostridia</taxon>
        <taxon>Lachnospirales</taxon>
        <taxon>Lachnospiraceae</taxon>
        <taxon>Agathobacter</taxon>
    </lineage>
</organism>
<evidence type="ECO:0000313" key="3">
    <source>
        <dbReference type="Proteomes" id="UP000286581"/>
    </source>
</evidence>
<dbReference type="Pfam" id="PF00534">
    <property type="entry name" value="Glycos_transf_1"/>
    <property type="match status" value="1"/>
</dbReference>
<reference evidence="2 3" key="1">
    <citation type="submission" date="2018-08" db="EMBL/GenBank/DDBJ databases">
        <title>A genome reference for cultivated species of the human gut microbiota.</title>
        <authorList>
            <person name="Zou Y."/>
            <person name="Xue W."/>
            <person name="Luo G."/>
        </authorList>
    </citation>
    <scope>NUCLEOTIDE SEQUENCE [LARGE SCALE GENOMIC DNA]</scope>
    <source>
        <strain evidence="2 3">AF12-8</strain>
    </source>
</reference>
<accession>A0A413BI06</accession>
<sequence>MNILIQAYACAADKGGEFSVSWGWIRQLDKRVQEQDKIFVCSLTLTEHEIEKSGLKHVELIPVDNLDKFMKYSSKQYFYLIWQYLAYRTVKKKNLRLDVIHCYSLSDFRFPGFWSNMKGAYTIFGPVGGGQRCPKALIRYDDKSHYLRDFVNWLCKVNPMYALQVKKYDAKFVANYETKDYIKDANVLVDVPLDNNLQKLEILQRSNHIPTILCMGRLINKKGFLFFIDVLEKLPRELPFKVMIYGEGPQKDLIEKKINLSNVKNKIQLKGYVKHEDVRKIYEKADIFVVPSLRESGGSVFIEAMACALPVVSLDMALSRILKENQCGLFVNTEQSKNEIISEFANDIEKLVVDEKLRIQLGHNGYKFVNTQITWDREINCVYGKLLK</sequence>
<dbReference type="SUPFAM" id="SSF53756">
    <property type="entry name" value="UDP-Glycosyltransferase/glycogen phosphorylase"/>
    <property type="match status" value="1"/>
</dbReference>
<dbReference type="EMBL" id="QSAE01000015">
    <property type="protein sequence ID" value="RGW40209.1"/>
    <property type="molecule type" value="Genomic_DNA"/>
</dbReference>
<dbReference type="AlphaFoldDB" id="A0A413BI06"/>
<protein>
    <submittedName>
        <fullName evidence="2">Glycosyltransferase</fullName>
    </submittedName>
</protein>